<gene>
    <name evidence="1" type="ORF">QCN29_15045</name>
</gene>
<organism evidence="1 2">
    <name type="scientific">Streptomyces chengmaiensis</name>
    <dbReference type="NCBI Taxonomy" id="3040919"/>
    <lineage>
        <taxon>Bacteria</taxon>
        <taxon>Bacillati</taxon>
        <taxon>Actinomycetota</taxon>
        <taxon>Actinomycetes</taxon>
        <taxon>Kitasatosporales</taxon>
        <taxon>Streptomycetaceae</taxon>
        <taxon>Streptomyces</taxon>
    </lineage>
</organism>
<keyword evidence="2" id="KW-1185">Reference proteome</keyword>
<accession>A0ABT6HPX0</accession>
<reference evidence="1 2" key="1">
    <citation type="submission" date="2023-04" db="EMBL/GenBank/DDBJ databases">
        <title>Streptomyces chengmaiensis sp. nov. isolated from the stem of mangrove plant in Hainan.</title>
        <authorList>
            <person name="Huang X."/>
            <person name="Zhou S."/>
            <person name="Chu X."/>
            <person name="Xie Y."/>
            <person name="Lin Y."/>
        </authorList>
    </citation>
    <scope>NUCLEOTIDE SEQUENCE [LARGE SCALE GENOMIC DNA]</scope>
    <source>
        <strain evidence="1 2">HNM0663</strain>
    </source>
</reference>
<dbReference type="Proteomes" id="UP001223144">
    <property type="component" value="Unassembled WGS sequence"/>
</dbReference>
<comment type="caution">
    <text evidence="1">The sequence shown here is derived from an EMBL/GenBank/DDBJ whole genome shotgun (WGS) entry which is preliminary data.</text>
</comment>
<dbReference type="RefSeq" id="WP_279928502.1">
    <property type="nucleotide sequence ID" value="NZ_JARWBG010000015.1"/>
</dbReference>
<evidence type="ECO:0000313" key="2">
    <source>
        <dbReference type="Proteomes" id="UP001223144"/>
    </source>
</evidence>
<name>A0ABT6HPX0_9ACTN</name>
<evidence type="ECO:0000313" key="1">
    <source>
        <dbReference type="EMBL" id="MDH2390084.1"/>
    </source>
</evidence>
<sequence>MSQKFAYDAKLDCVLRVIAFNREEAGEKIHAIVEGETETGAKWDDGVELTTGSVNEMADYFETEIIREPDCRDDECRDKKCTESTENGEGWDGYCGHHADVIYAHEEGEHANTPHDDCPDCTTA</sequence>
<proteinExistence type="predicted"/>
<protein>
    <submittedName>
        <fullName evidence="1">Uncharacterized protein</fullName>
    </submittedName>
</protein>
<dbReference type="EMBL" id="JARWBG010000015">
    <property type="protein sequence ID" value="MDH2390084.1"/>
    <property type="molecule type" value="Genomic_DNA"/>
</dbReference>